<accession>A0ABQ4WB74</accession>
<organism evidence="3 4">
    <name type="scientific">Tanacetum coccineum</name>
    <dbReference type="NCBI Taxonomy" id="301880"/>
    <lineage>
        <taxon>Eukaryota</taxon>
        <taxon>Viridiplantae</taxon>
        <taxon>Streptophyta</taxon>
        <taxon>Embryophyta</taxon>
        <taxon>Tracheophyta</taxon>
        <taxon>Spermatophyta</taxon>
        <taxon>Magnoliopsida</taxon>
        <taxon>eudicotyledons</taxon>
        <taxon>Gunneridae</taxon>
        <taxon>Pentapetalae</taxon>
        <taxon>asterids</taxon>
        <taxon>campanulids</taxon>
        <taxon>Asterales</taxon>
        <taxon>Asteraceae</taxon>
        <taxon>Asteroideae</taxon>
        <taxon>Anthemideae</taxon>
        <taxon>Anthemidinae</taxon>
        <taxon>Tanacetum</taxon>
    </lineage>
</organism>
<reference evidence="3" key="2">
    <citation type="submission" date="2022-01" db="EMBL/GenBank/DDBJ databases">
        <authorList>
            <person name="Yamashiro T."/>
            <person name="Shiraishi A."/>
            <person name="Satake H."/>
            <person name="Nakayama K."/>
        </authorList>
    </citation>
    <scope>NUCLEOTIDE SEQUENCE</scope>
</reference>
<keyword evidence="3" id="KW-0695">RNA-directed DNA polymerase</keyword>
<feature type="compositionally biased region" description="Low complexity" evidence="1">
    <location>
        <begin position="978"/>
        <end position="995"/>
    </location>
</feature>
<feature type="compositionally biased region" description="Polar residues" evidence="1">
    <location>
        <begin position="709"/>
        <end position="718"/>
    </location>
</feature>
<dbReference type="GO" id="GO:0003964">
    <property type="term" value="F:RNA-directed DNA polymerase activity"/>
    <property type="evidence" value="ECO:0007669"/>
    <property type="project" value="UniProtKB-KW"/>
</dbReference>
<keyword evidence="4" id="KW-1185">Reference proteome</keyword>
<dbReference type="SUPFAM" id="SSF56672">
    <property type="entry name" value="DNA/RNA polymerases"/>
    <property type="match status" value="1"/>
</dbReference>
<gene>
    <name evidence="3" type="ORF">Tco_0600236</name>
</gene>
<protein>
    <submittedName>
        <fullName evidence="3">RNA-directed DNA polymerase, eukaryota</fullName>
    </submittedName>
</protein>
<evidence type="ECO:0000313" key="3">
    <source>
        <dbReference type="EMBL" id="GJS50115.1"/>
    </source>
</evidence>
<proteinExistence type="predicted"/>
<feature type="compositionally biased region" description="Basic and acidic residues" evidence="1">
    <location>
        <begin position="721"/>
        <end position="748"/>
    </location>
</feature>
<feature type="compositionally biased region" description="Basic and acidic residues" evidence="1">
    <location>
        <begin position="668"/>
        <end position="699"/>
    </location>
</feature>
<dbReference type="Pfam" id="PF00078">
    <property type="entry name" value="RVT_1"/>
    <property type="match status" value="1"/>
</dbReference>
<feature type="region of interest" description="Disordered" evidence="1">
    <location>
        <begin position="952"/>
        <end position="995"/>
    </location>
</feature>
<name>A0ABQ4WB74_9ASTR</name>
<dbReference type="Proteomes" id="UP001151760">
    <property type="component" value="Unassembled WGS sequence"/>
</dbReference>
<dbReference type="PROSITE" id="PS50878">
    <property type="entry name" value="RT_POL"/>
    <property type="match status" value="1"/>
</dbReference>
<evidence type="ECO:0000313" key="4">
    <source>
        <dbReference type="Proteomes" id="UP001151760"/>
    </source>
</evidence>
<dbReference type="PANTHER" id="PTHR33116">
    <property type="entry name" value="REVERSE TRANSCRIPTASE ZINC-BINDING DOMAIN-CONTAINING PROTEIN-RELATED-RELATED"/>
    <property type="match status" value="1"/>
</dbReference>
<comment type="caution">
    <text evidence="3">The sequence shown here is derived from an EMBL/GenBank/DDBJ whole genome shotgun (WGS) entry which is preliminary data.</text>
</comment>
<dbReference type="EMBL" id="BQNB010008492">
    <property type="protein sequence ID" value="GJS50115.1"/>
    <property type="molecule type" value="Genomic_DNA"/>
</dbReference>
<feature type="compositionally biased region" description="Polar residues" evidence="1">
    <location>
        <begin position="953"/>
        <end position="964"/>
    </location>
</feature>
<dbReference type="InterPro" id="IPR000477">
    <property type="entry name" value="RT_dom"/>
</dbReference>
<feature type="compositionally biased region" description="Basic and acidic residues" evidence="1">
    <location>
        <begin position="965"/>
        <end position="977"/>
    </location>
</feature>
<evidence type="ECO:0000256" key="1">
    <source>
        <dbReference type="SAM" id="MobiDB-lite"/>
    </source>
</evidence>
<keyword evidence="3" id="KW-0808">Transferase</keyword>
<feature type="compositionally biased region" description="Polar residues" evidence="1">
    <location>
        <begin position="657"/>
        <end position="667"/>
    </location>
</feature>
<dbReference type="InterPro" id="IPR043502">
    <property type="entry name" value="DNA/RNA_pol_sf"/>
</dbReference>
<reference evidence="3" key="1">
    <citation type="journal article" date="2022" name="Int. J. Mol. Sci.">
        <title>Draft Genome of Tanacetum Coccineum: Genomic Comparison of Closely Related Tanacetum-Family Plants.</title>
        <authorList>
            <person name="Yamashiro T."/>
            <person name="Shiraishi A."/>
            <person name="Nakayama K."/>
            <person name="Satake H."/>
        </authorList>
    </citation>
    <scope>NUCLEOTIDE SEQUENCE</scope>
</reference>
<dbReference type="CDD" id="cd01650">
    <property type="entry name" value="RT_nLTR_like"/>
    <property type="match status" value="1"/>
</dbReference>
<feature type="region of interest" description="Disordered" evidence="1">
    <location>
        <begin position="646"/>
        <end position="748"/>
    </location>
</feature>
<sequence length="1073" mass="122650">MLNKKRNNLSIRGVLVDGVWVDEPKDVKKEFFDYFSKRFSKPGNRRAKICMEFPNRLNSDQIHDLEAEVSKDEVKRAVWECGTDKAPGPDGFTFGFFRHFWYLVEKDVIDAIPDANVVKDFRPISLIGSLYKIIAKILTNRLVNVLGGLVNEVQSAFVANRQILDGPFIINELFQWCKSKKKQTLIFKVDFEKAYDSVRWDFLDEVLSKFGFGEKWRKWIQCCLHSSRGSIIINGSPTDEFIFGKGLKQGDPLSPFLFILIMESLHLSFQRVVDEGLFHGIKLHDTVNISHLFYADDAVFVGQWSDRNISTLTYVLECFYLASGLKINMSKSKIMGIHVNNDNVNRAAENLGCLVLKAPFMYLGSTVGGDMHRLSRWKDTIDRVRRRLSKWKMKMLSIGGRLTLVKSVLGSMPIFHMSLFKVPSGILKVLESIRSHFFNGHDISSKKVSWVNWNKVIASKDKGGLGVSSLYALNRGLLFKWIWRFLTQGSSLWAKVIKAIHGVDGNLGSNSKGGMKSCWSSIVTEVNALANKGIDLMQFLRIKMGNGDSIRLWEDPWHEGGILKFRYPRVIRAPMADRWMWTRNTSGEFTVASVRQFIDDKICIGGDHKTTWIRFIPNKIRSKRNKKIPSNLEGFVLSTNSKVKNTVTKDGDMGSVMSKNGNDLDFNSSRRDNVEREYSISRDASVKRDGYGDKQKDDEGLVEDLNGAQFPSINSTPKNYLGEKNKSGNENNKRLDDNVKSGDRKEDKTVKDNTGFLRYANVVNINKVENKLFVIETEKNENGVDIVMLNDEIIEQGVDEVIKNGPWMVNNKPLFVQEWRVGMNLDRTEPSKLPVWVKMYNIPMEQELLKLNVSVALAMNELKSEIVVFGHNDAKCLKKVKDNNERKNATVNAPVESEFILVQNRRVNHVRNFVHNRWNGQRGGYVNQRFANNQKGYQGARDNTIRGEYMKKQNVTPENHSTNDANKDNIKGKEKCNNGDNGESSGSGNSMQSNGTHIRRKEAEIGFTLVELMTDGSNLAPSIEMRKVVDEFMYKENEGILGDNKDWNLEMRRCYRDRKELLMQLKRMIKRIM</sequence>
<keyword evidence="3" id="KW-0548">Nucleotidyltransferase</keyword>
<evidence type="ECO:0000259" key="2">
    <source>
        <dbReference type="PROSITE" id="PS50878"/>
    </source>
</evidence>
<feature type="domain" description="Reverse transcriptase" evidence="2">
    <location>
        <begin position="93"/>
        <end position="367"/>
    </location>
</feature>
<dbReference type="PANTHER" id="PTHR33116:SF77">
    <property type="entry name" value="RNA-DIRECTED DNA POLYMERASE"/>
    <property type="match status" value="1"/>
</dbReference>